<keyword evidence="9" id="KW-1185">Reference proteome</keyword>
<dbReference type="SUPFAM" id="SSF51011">
    <property type="entry name" value="Glycosyl hydrolase domain"/>
    <property type="match status" value="1"/>
</dbReference>
<dbReference type="SUPFAM" id="SSF51445">
    <property type="entry name" value="(Trans)glycosidases"/>
    <property type="match status" value="1"/>
</dbReference>
<dbReference type="PANTHER" id="PTHR11452:SF75">
    <property type="entry name" value="ALPHA-GALACTOSIDASE MEL1"/>
    <property type="match status" value="1"/>
</dbReference>
<keyword evidence="2 6" id="KW-0732">Signal</keyword>
<organism evidence="9">
    <name type="scientific">Granulicella tundricola (strain ATCC BAA-1859 / DSM 23138 / MP5ACTX9)</name>
    <dbReference type="NCBI Taxonomy" id="1198114"/>
    <lineage>
        <taxon>Bacteria</taxon>
        <taxon>Pseudomonadati</taxon>
        <taxon>Acidobacteriota</taxon>
        <taxon>Terriglobia</taxon>
        <taxon>Terriglobales</taxon>
        <taxon>Acidobacteriaceae</taxon>
        <taxon>Granulicella</taxon>
    </lineage>
</organism>
<dbReference type="eggNOG" id="COG1501">
    <property type="taxonomic scope" value="Bacteria"/>
</dbReference>
<dbReference type="GO" id="GO:0005975">
    <property type="term" value="P:carbohydrate metabolic process"/>
    <property type="evidence" value="ECO:0007669"/>
    <property type="project" value="InterPro"/>
</dbReference>
<evidence type="ECO:0000256" key="4">
    <source>
        <dbReference type="ARBA" id="ARBA00023295"/>
    </source>
</evidence>
<feature type="domain" description="Alpha galactosidase C-terminal" evidence="7">
    <location>
        <begin position="323"/>
        <end position="400"/>
    </location>
</feature>
<dbReference type="PaxDb" id="1198114-AciX9_1740"/>
<dbReference type="InterPro" id="IPR041233">
    <property type="entry name" value="Melibiase_C"/>
</dbReference>
<dbReference type="Proteomes" id="UP000000343">
    <property type="component" value="Chromosome"/>
</dbReference>
<feature type="signal peptide" evidence="6">
    <location>
        <begin position="1"/>
        <end position="22"/>
    </location>
</feature>
<evidence type="ECO:0000259" key="7">
    <source>
        <dbReference type="Pfam" id="PF17801"/>
    </source>
</evidence>
<dbReference type="RefSeq" id="WP_013580107.1">
    <property type="nucleotide sequence ID" value="NC_015064.1"/>
</dbReference>
<dbReference type="EC" id="3.2.1.22" evidence="5"/>
<reference evidence="9" key="1">
    <citation type="submission" date="2011-01" db="EMBL/GenBank/DDBJ databases">
        <title>Complete sequence of chromosome of Acidobacterium sp. MP5ACTX9.</title>
        <authorList>
            <consortium name="US DOE Joint Genome Institute"/>
            <person name="Lucas S."/>
            <person name="Copeland A."/>
            <person name="Lapidus A."/>
            <person name="Cheng J.-F."/>
            <person name="Goodwin L."/>
            <person name="Pitluck S."/>
            <person name="Teshima H."/>
            <person name="Detter J.C."/>
            <person name="Han C."/>
            <person name="Tapia R."/>
            <person name="Land M."/>
            <person name="Hauser L."/>
            <person name="Kyrpides N."/>
            <person name="Ivanova N."/>
            <person name="Ovchinnikova G."/>
            <person name="Pagani I."/>
            <person name="Rawat S.R."/>
            <person name="Mannisto M."/>
            <person name="Haggblom M.M."/>
            <person name="Woyke T."/>
        </authorList>
    </citation>
    <scope>NUCLEOTIDE SEQUENCE [LARGE SCALE GENOMIC DNA]</scope>
    <source>
        <strain evidence="9">MP5ACTX9</strain>
    </source>
</reference>
<dbReference type="HOGENOM" id="CLU_013093_3_3_0"/>
<dbReference type="PRINTS" id="PR00740">
    <property type="entry name" value="GLHYDRLASE27"/>
</dbReference>
<dbReference type="PROSITE" id="PS00512">
    <property type="entry name" value="ALPHA_GALACTOSIDASE"/>
    <property type="match status" value="1"/>
</dbReference>
<feature type="chain" id="PRO_5003234176" description="Alpha-galactosidase" evidence="6">
    <location>
        <begin position="23"/>
        <end position="402"/>
    </location>
</feature>
<evidence type="ECO:0000256" key="1">
    <source>
        <dbReference type="ARBA" id="ARBA00009743"/>
    </source>
</evidence>
<gene>
    <name evidence="8" type="ordered locus">AciX9_1740</name>
</gene>
<dbReference type="STRING" id="1198114.AciX9_1740"/>
<dbReference type="InterPro" id="IPR013780">
    <property type="entry name" value="Glyco_hydro_b"/>
</dbReference>
<evidence type="ECO:0000313" key="9">
    <source>
        <dbReference type="Proteomes" id="UP000000343"/>
    </source>
</evidence>
<dbReference type="InterPro" id="IPR000111">
    <property type="entry name" value="Glyco_hydro_27/36_CS"/>
</dbReference>
<dbReference type="EMBL" id="CP002480">
    <property type="protein sequence ID" value="ADW68788.1"/>
    <property type="molecule type" value="Genomic_DNA"/>
</dbReference>
<dbReference type="Pfam" id="PF16499">
    <property type="entry name" value="Melibiase_2"/>
    <property type="match status" value="1"/>
</dbReference>
<dbReference type="KEGG" id="acm:AciX9_1740"/>
<dbReference type="Gene3D" id="2.60.40.1180">
    <property type="entry name" value="Golgi alpha-mannosidase II"/>
    <property type="match status" value="1"/>
</dbReference>
<dbReference type="GO" id="GO:0004557">
    <property type="term" value="F:alpha-galactosidase activity"/>
    <property type="evidence" value="ECO:0007669"/>
    <property type="project" value="UniProtKB-EC"/>
</dbReference>
<sequence>MRPFLRTITSLLLFAPLLPMHAQQTAKLAATPPMGWNSWNWFAGKVTDKDVRQAADLLVSSGMRDAGYVYVNIDDTWEGKRDSTGVLHTNEKFPDMKALADYVHSKGLKLGIYSSPGSQTCARFEGSFGHEQQDADLYASWGIDYLKYDLCSFHNGNMRVTAPGDSAEAMTIQYKMMHDAYARMHQALLKTGRPIVYSLCQYGFDSVWQWGPEVGANLWRTTDDVNATFNSIALIGRDQAGLSRYAGPGHWNDPDMLEVGNGKLTLDENRTHMGLWSMLAAPLLAGNNLSELTPEITAILTNREILAIDQDKLGHQADRIYAEGPIEIWARPLADGSRALAIFNFGEQRSYLRGISLHLREAGAADGWHARDIWAAKDLGPITDKMPLTIPRHGSIVLRLTH</sequence>
<evidence type="ECO:0000256" key="3">
    <source>
        <dbReference type="ARBA" id="ARBA00022801"/>
    </source>
</evidence>
<dbReference type="InterPro" id="IPR002241">
    <property type="entry name" value="Glyco_hydro_27"/>
</dbReference>
<evidence type="ECO:0000256" key="6">
    <source>
        <dbReference type="SAM" id="SignalP"/>
    </source>
</evidence>
<dbReference type="InterPro" id="IPR017853">
    <property type="entry name" value="GH"/>
</dbReference>
<evidence type="ECO:0000256" key="2">
    <source>
        <dbReference type="ARBA" id="ARBA00022729"/>
    </source>
</evidence>
<dbReference type="CDD" id="cd14792">
    <property type="entry name" value="GH27"/>
    <property type="match status" value="1"/>
</dbReference>
<evidence type="ECO:0000256" key="5">
    <source>
        <dbReference type="RuleBase" id="RU361168"/>
    </source>
</evidence>
<keyword evidence="5" id="KW-1015">Disulfide bond</keyword>
<keyword evidence="4 5" id="KW-0326">Glycosidase</keyword>
<evidence type="ECO:0000313" key="8">
    <source>
        <dbReference type="EMBL" id="ADW68788.1"/>
    </source>
</evidence>
<keyword evidence="3 5" id="KW-0378">Hydrolase</keyword>
<dbReference type="InterPro" id="IPR013785">
    <property type="entry name" value="Aldolase_TIM"/>
</dbReference>
<dbReference type="PANTHER" id="PTHR11452">
    <property type="entry name" value="ALPHA-GALACTOSIDASE/ALPHA-N-ACETYLGALACTOSAMINIDASE"/>
    <property type="match status" value="1"/>
</dbReference>
<dbReference type="Gene3D" id="3.20.20.70">
    <property type="entry name" value="Aldolase class I"/>
    <property type="match status" value="1"/>
</dbReference>
<accession>E8WYV2</accession>
<dbReference type="AlphaFoldDB" id="E8WYV2"/>
<dbReference type="Pfam" id="PF17801">
    <property type="entry name" value="Melibiase_C"/>
    <property type="match status" value="1"/>
</dbReference>
<dbReference type="FunFam" id="3.20.20.70:FF:000197">
    <property type="entry name" value="Alpha-galactosidase"/>
    <property type="match status" value="1"/>
</dbReference>
<dbReference type="OrthoDB" id="9807519at2"/>
<comment type="catalytic activity">
    <reaction evidence="5">
        <text>Hydrolysis of terminal, non-reducing alpha-D-galactose residues in alpha-D-galactosides, including galactose oligosaccharides, galactomannans and galactolipids.</text>
        <dbReference type="EC" id="3.2.1.22"/>
    </reaction>
</comment>
<name>E8WYV2_GRATM</name>
<protein>
    <recommendedName>
        <fullName evidence="5">Alpha-galactosidase</fullName>
        <ecNumber evidence="5">3.2.1.22</ecNumber>
    </recommendedName>
    <alternativeName>
        <fullName evidence="5">Melibiase</fullName>
    </alternativeName>
</protein>
<comment type="similarity">
    <text evidence="1 5">Belongs to the glycosyl hydrolase 27 family.</text>
</comment>
<proteinExistence type="inferred from homology"/>